<dbReference type="InterPro" id="IPR036206">
    <property type="entry name" value="ThiamineP_synth_sf"/>
</dbReference>
<comment type="caution">
    <text evidence="9">Lacks conserved residue(s) required for the propagation of feature annotation.</text>
</comment>
<protein>
    <recommendedName>
        <fullName evidence="9">Thiamine-phosphate synthase</fullName>
        <shortName evidence="9">TP synthase</shortName>
        <shortName evidence="9">TPS</shortName>
        <ecNumber evidence="9">2.5.1.3</ecNumber>
    </recommendedName>
    <alternativeName>
        <fullName evidence="9">Thiamine-phosphate pyrophosphorylase</fullName>
        <shortName evidence="9">TMP pyrophosphorylase</shortName>
        <shortName evidence="9">TMP-PPase</shortName>
    </alternativeName>
</protein>
<dbReference type="PANTHER" id="PTHR20857:SF15">
    <property type="entry name" value="THIAMINE-PHOSPHATE SYNTHASE"/>
    <property type="match status" value="1"/>
</dbReference>
<evidence type="ECO:0000256" key="11">
    <source>
        <dbReference type="RuleBase" id="RU004253"/>
    </source>
</evidence>
<feature type="binding site" evidence="9">
    <location>
        <position position="128"/>
    </location>
    <ligand>
        <name>4-amino-2-methyl-5-(diphosphooxymethyl)pyrimidine</name>
        <dbReference type="ChEBI" id="CHEBI:57841"/>
    </ligand>
</feature>
<dbReference type="EC" id="2.5.1.3" evidence="9"/>
<dbReference type="NCBIfam" id="TIGR00693">
    <property type="entry name" value="thiE"/>
    <property type="match status" value="1"/>
</dbReference>
<dbReference type="GO" id="GO:0004789">
    <property type="term" value="F:thiamine-phosphate diphosphorylase activity"/>
    <property type="evidence" value="ECO:0007669"/>
    <property type="project" value="UniProtKB-UniRule"/>
</dbReference>
<accession>A0A6L9LAB6</accession>
<feature type="binding site" evidence="9">
    <location>
        <begin position="125"/>
        <end position="127"/>
    </location>
    <ligand>
        <name>2-[(2R,5Z)-2-carboxy-4-methylthiazol-5(2H)-ylidene]ethyl phosphate</name>
        <dbReference type="ChEBI" id="CHEBI:62899"/>
    </ligand>
</feature>
<evidence type="ECO:0000313" key="14">
    <source>
        <dbReference type="Proteomes" id="UP000474175"/>
    </source>
</evidence>
<dbReference type="HAMAP" id="MF_00097">
    <property type="entry name" value="TMP_synthase"/>
    <property type="match status" value="1"/>
</dbReference>
<sequence length="204" mass="22515">MTISPLQYIVTRPEQAQLACQAGVDWIQLRVKHYPYEDWKYLAQDTLAVCRTYNARLIINDNPHLAIDINADGVHLGQEDMPVAEARSLMGPTYIIGGTANTLEHIRKHQLQGADYVGLGPFRFTNTKEKLSPILELAGYQRILEALRLERITIPMIGIGGITLADIPALRQTGLSGVAVSSAISNAADPVAQARLFCHHFSKD</sequence>
<evidence type="ECO:0000259" key="12">
    <source>
        <dbReference type="Pfam" id="PF02581"/>
    </source>
</evidence>
<keyword evidence="3 9" id="KW-0479">Metal-binding</keyword>
<dbReference type="CDD" id="cd00564">
    <property type="entry name" value="TMP_TenI"/>
    <property type="match status" value="1"/>
</dbReference>
<dbReference type="InterPro" id="IPR034291">
    <property type="entry name" value="TMP_synthase"/>
</dbReference>
<proteinExistence type="inferred from homology"/>
<comment type="similarity">
    <text evidence="9 10">Belongs to the thiamine-phosphate synthase family.</text>
</comment>
<dbReference type="GO" id="GO:0009229">
    <property type="term" value="P:thiamine diphosphate biosynthetic process"/>
    <property type="evidence" value="ECO:0007669"/>
    <property type="project" value="UniProtKB-UniRule"/>
</dbReference>
<comment type="pathway">
    <text evidence="1 9 11">Cofactor biosynthesis; thiamine diphosphate biosynthesis; thiamine phosphate from 4-amino-2-methyl-5-diphosphomethylpyrimidine and 4-methyl-5-(2-phosphoethyl)-thiazole: step 1/1.</text>
</comment>
<evidence type="ECO:0000256" key="3">
    <source>
        <dbReference type="ARBA" id="ARBA00022723"/>
    </source>
</evidence>
<feature type="domain" description="Thiamine phosphate synthase/TenI" evidence="12">
    <location>
        <begin position="13"/>
        <end position="184"/>
    </location>
</feature>
<organism evidence="13 14">
    <name type="scientific">Spirosoma terrae</name>
    <dbReference type="NCBI Taxonomy" id="1968276"/>
    <lineage>
        <taxon>Bacteria</taxon>
        <taxon>Pseudomonadati</taxon>
        <taxon>Bacteroidota</taxon>
        <taxon>Cytophagia</taxon>
        <taxon>Cytophagales</taxon>
        <taxon>Cytophagaceae</taxon>
        <taxon>Spirosoma</taxon>
    </lineage>
</organism>
<comment type="catalytic activity">
    <reaction evidence="8 9 10">
        <text>2-[(2R,5Z)-2-carboxy-4-methylthiazol-5(2H)-ylidene]ethyl phosphate + 4-amino-2-methyl-5-(diphosphooxymethyl)pyrimidine + 2 H(+) = thiamine phosphate + CO2 + diphosphate</text>
        <dbReference type="Rhea" id="RHEA:47844"/>
        <dbReference type="ChEBI" id="CHEBI:15378"/>
        <dbReference type="ChEBI" id="CHEBI:16526"/>
        <dbReference type="ChEBI" id="CHEBI:33019"/>
        <dbReference type="ChEBI" id="CHEBI:37575"/>
        <dbReference type="ChEBI" id="CHEBI:57841"/>
        <dbReference type="ChEBI" id="CHEBI:62899"/>
        <dbReference type="EC" id="2.5.1.3"/>
    </reaction>
</comment>
<comment type="catalytic activity">
    <reaction evidence="6 9 10">
        <text>4-methyl-5-(2-phosphooxyethyl)-thiazole + 4-amino-2-methyl-5-(diphosphooxymethyl)pyrimidine + H(+) = thiamine phosphate + diphosphate</text>
        <dbReference type="Rhea" id="RHEA:22328"/>
        <dbReference type="ChEBI" id="CHEBI:15378"/>
        <dbReference type="ChEBI" id="CHEBI:33019"/>
        <dbReference type="ChEBI" id="CHEBI:37575"/>
        <dbReference type="ChEBI" id="CHEBI:57841"/>
        <dbReference type="ChEBI" id="CHEBI:58296"/>
        <dbReference type="EC" id="2.5.1.3"/>
    </reaction>
</comment>
<dbReference type="GO" id="GO:0009228">
    <property type="term" value="P:thiamine biosynthetic process"/>
    <property type="evidence" value="ECO:0007669"/>
    <property type="project" value="UniProtKB-KW"/>
</dbReference>
<dbReference type="AlphaFoldDB" id="A0A6L9LAB6"/>
<evidence type="ECO:0000313" key="13">
    <source>
        <dbReference type="EMBL" id="NDU95368.1"/>
    </source>
</evidence>
<comment type="caution">
    <text evidence="13">The sequence shown here is derived from an EMBL/GenBank/DDBJ whole genome shotgun (WGS) entry which is preliminary data.</text>
</comment>
<dbReference type="UniPathway" id="UPA00060">
    <property type="reaction ID" value="UER00141"/>
</dbReference>
<feature type="binding site" evidence="9">
    <location>
        <position position="161"/>
    </location>
    <ligand>
        <name>2-[(2R,5Z)-2-carboxy-4-methylthiazol-5(2H)-ylidene]ethyl phosphate</name>
        <dbReference type="ChEBI" id="CHEBI:62899"/>
    </ligand>
</feature>
<evidence type="ECO:0000256" key="7">
    <source>
        <dbReference type="ARBA" id="ARBA00047851"/>
    </source>
</evidence>
<dbReference type="EMBL" id="JAAFZH010000004">
    <property type="protein sequence ID" value="NDU95368.1"/>
    <property type="molecule type" value="Genomic_DNA"/>
</dbReference>
<dbReference type="InterPro" id="IPR022998">
    <property type="entry name" value="ThiamineP_synth_TenI"/>
</dbReference>
<name>A0A6L9LAB6_9BACT</name>
<dbReference type="NCBIfam" id="NF000736">
    <property type="entry name" value="PRK00043.2-3"/>
    <property type="match status" value="1"/>
</dbReference>
<evidence type="ECO:0000256" key="5">
    <source>
        <dbReference type="ARBA" id="ARBA00022977"/>
    </source>
</evidence>
<dbReference type="GO" id="GO:0000287">
    <property type="term" value="F:magnesium ion binding"/>
    <property type="evidence" value="ECO:0007669"/>
    <property type="project" value="UniProtKB-UniRule"/>
</dbReference>
<feature type="binding site" evidence="9">
    <location>
        <position position="61"/>
    </location>
    <ligand>
        <name>Mg(2+)</name>
        <dbReference type="ChEBI" id="CHEBI:18420"/>
    </ligand>
</feature>
<reference evidence="13 14" key="1">
    <citation type="submission" date="2020-02" db="EMBL/GenBank/DDBJ databases">
        <title>Draft genome sequence of two Spirosoma agri KCTC 52727 and Spirosoma terrae KCTC 52035.</title>
        <authorList>
            <person name="Rojas J."/>
            <person name="Ambika Manirajan B."/>
            <person name="Suarez C."/>
            <person name="Ratering S."/>
            <person name="Schnell S."/>
        </authorList>
    </citation>
    <scope>NUCLEOTIDE SEQUENCE [LARGE SCALE GENOMIC DNA]</scope>
    <source>
        <strain evidence="13 14">KCTC 52035</strain>
    </source>
</reference>
<keyword evidence="14" id="KW-1185">Reference proteome</keyword>
<dbReference type="GO" id="GO:0005737">
    <property type="term" value="C:cytoplasm"/>
    <property type="evidence" value="ECO:0007669"/>
    <property type="project" value="TreeGrafter"/>
</dbReference>
<dbReference type="InterPro" id="IPR013785">
    <property type="entry name" value="Aldolase_TIM"/>
</dbReference>
<feature type="binding site" evidence="9">
    <location>
        <position position="60"/>
    </location>
    <ligand>
        <name>4-amino-2-methyl-5-(diphosphooxymethyl)pyrimidine</name>
        <dbReference type="ChEBI" id="CHEBI:57841"/>
    </ligand>
</feature>
<feature type="binding site" evidence="9">
    <location>
        <position position="99"/>
    </location>
    <ligand>
        <name>4-amino-2-methyl-5-(diphosphooxymethyl)pyrimidine</name>
        <dbReference type="ChEBI" id="CHEBI:57841"/>
    </ligand>
</feature>
<keyword evidence="5 9" id="KW-0784">Thiamine biosynthesis</keyword>
<dbReference type="RefSeq" id="WP_163947247.1">
    <property type="nucleotide sequence ID" value="NZ_JAAFZH010000004.1"/>
</dbReference>
<gene>
    <name evidence="9" type="primary">thiE</name>
    <name evidence="13" type="ORF">GK108_10835</name>
</gene>
<comment type="function">
    <text evidence="9">Condenses 4-methyl-5-(beta-hydroxyethyl)thiazole monophosphate (THZ-P) and 2-methyl-4-amino-5-hydroxymethyl pyrimidine pyrophosphate (HMP-PP) to form thiamine monophosphate (TMP).</text>
</comment>
<dbReference type="SUPFAM" id="SSF51391">
    <property type="entry name" value="Thiamin phosphate synthase"/>
    <property type="match status" value="1"/>
</dbReference>
<dbReference type="Pfam" id="PF02581">
    <property type="entry name" value="TMP-TENI"/>
    <property type="match status" value="1"/>
</dbReference>
<comment type="cofactor">
    <cofactor evidence="9">
        <name>Mg(2+)</name>
        <dbReference type="ChEBI" id="CHEBI:18420"/>
    </cofactor>
    <text evidence="9">Binds 1 Mg(2+) ion per subunit.</text>
</comment>
<dbReference type="Gene3D" id="3.20.20.70">
    <property type="entry name" value="Aldolase class I"/>
    <property type="match status" value="1"/>
</dbReference>
<keyword evidence="4 9" id="KW-0460">Magnesium</keyword>
<dbReference type="PANTHER" id="PTHR20857">
    <property type="entry name" value="THIAMINE-PHOSPHATE PYROPHOSPHORYLASE"/>
    <property type="match status" value="1"/>
</dbReference>
<evidence type="ECO:0000256" key="4">
    <source>
        <dbReference type="ARBA" id="ARBA00022842"/>
    </source>
</evidence>
<feature type="binding site" evidence="9">
    <location>
        <begin position="28"/>
        <end position="32"/>
    </location>
    <ligand>
        <name>4-amino-2-methyl-5-(diphosphooxymethyl)pyrimidine</name>
        <dbReference type="ChEBI" id="CHEBI:57841"/>
    </ligand>
</feature>
<evidence type="ECO:0000256" key="8">
    <source>
        <dbReference type="ARBA" id="ARBA00047883"/>
    </source>
</evidence>
<evidence type="ECO:0000256" key="1">
    <source>
        <dbReference type="ARBA" id="ARBA00005165"/>
    </source>
</evidence>
<feature type="binding site" evidence="9">
    <location>
        <position position="80"/>
    </location>
    <ligand>
        <name>Mg(2+)</name>
        <dbReference type="ChEBI" id="CHEBI:18420"/>
    </ligand>
</feature>
<evidence type="ECO:0000256" key="10">
    <source>
        <dbReference type="RuleBase" id="RU003826"/>
    </source>
</evidence>
<comment type="catalytic activity">
    <reaction evidence="7 9 10">
        <text>2-(2-carboxy-4-methylthiazol-5-yl)ethyl phosphate + 4-amino-2-methyl-5-(diphosphooxymethyl)pyrimidine + 2 H(+) = thiamine phosphate + CO2 + diphosphate</text>
        <dbReference type="Rhea" id="RHEA:47848"/>
        <dbReference type="ChEBI" id="CHEBI:15378"/>
        <dbReference type="ChEBI" id="CHEBI:16526"/>
        <dbReference type="ChEBI" id="CHEBI:33019"/>
        <dbReference type="ChEBI" id="CHEBI:37575"/>
        <dbReference type="ChEBI" id="CHEBI:57841"/>
        <dbReference type="ChEBI" id="CHEBI:62890"/>
        <dbReference type="EC" id="2.5.1.3"/>
    </reaction>
</comment>
<evidence type="ECO:0000256" key="9">
    <source>
        <dbReference type="HAMAP-Rule" id="MF_00097"/>
    </source>
</evidence>
<keyword evidence="2 9" id="KW-0808">Transferase</keyword>
<evidence type="ECO:0000256" key="6">
    <source>
        <dbReference type="ARBA" id="ARBA00047334"/>
    </source>
</evidence>
<dbReference type="Proteomes" id="UP000474175">
    <property type="component" value="Unassembled WGS sequence"/>
</dbReference>
<evidence type="ECO:0000256" key="2">
    <source>
        <dbReference type="ARBA" id="ARBA00022679"/>
    </source>
</evidence>